<feature type="compositionally biased region" description="Basic and acidic residues" evidence="1">
    <location>
        <begin position="1"/>
        <end position="12"/>
    </location>
</feature>
<accession>A0A8J4X9W7</accession>
<organism evidence="2 3">
    <name type="scientific">Clarias magur</name>
    <name type="common">Asian catfish</name>
    <name type="synonym">Macropteronotus magur</name>
    <dbReference type="NCBI Taxonomy" id="1594786"/>
    <lineage>
        <taxon>Eukaryota</taxon>
        <taxon>Metazoa</taxon>
        <taxon>Chordata</taxon>
        <taxon>Craniata</taxon>
        <taxon>Vertebrata</taxon>
        <taxon>Euteleostomi</taxon>
        <taxon>Actinopterygii</taxon>
        <taxon>Neopterygii</taxon>
        <taxon>Teleostei</taxon>
        <taxon>Ostariophysi</taxon>
        <taxon>Siluriformes</taxon>
        <taxon>Clariidae</taxon>
        <taxon>Clarias</taxon>
    </lineage>
</organism>
<keyword evidence="3" id="KW-1185">Reference proteome</keyword>
<feature type="non-terminal residue" evidence="2">
    <location>
        <position position="56"/>
    </location>
</feature>
<evidence type="ECO:0000313" key="2">
    <source>
        <dbReference type="EMBL" id="KAF5890040.1"/>
    </source>
</evidence>
<name>A0A8J4X9W7_CLAMG</name>
<keyword evidence="2" id="KW-0675">Receptor</keyword>
<comment type="caution">
    <text evidence="2">The sequence shown here is derived from an EMBL/GenBank/DDBJ whole genome shotgun (WGS) entry which is preliminary data.</text>
</comment>
<dbReference type="AlphaFoldDB" id="A0A8J4X9W7"/>
<feature type="region of interest" description="Disordered" evidence="1">
    <location>
        <begin position="1"/>
        <end position="40"/>
    </location>
</feature>
<feature type="non-terminal residue" evidence="2">
    <location>
        <position position="1"/>
    </location>
</feature>
<reference evidence="2" key="1">
    <citation type="submission" date="2020-07" db="EMBL/GenBank/DDBJ databases">
        <title>Clarias magur genome sequencing, assembly and annotation.</title>
        <authorList>
            <person name="Kushwaha B."/>
            <person name="Kumar R."/>
            <person name="Das P."/>
            <person name="Joshi C.G."/>
            <person name="Kumar D."/>
            <person name="Nagpure N.S."/>
            <person name="Pandey M."/>
            <person name="Agarwal S."/>
            <person name="Srivastava S."/>
            <person name="Singh M."/>
            <person name="Sahoo L."/>
            <person name="Jayasankar P."/>
            <person name="Meher P.K."/>
            <person name="Koringa P.G."/>
            <person name="Iquebal M.A."/>
            <person name="Das S.P."/>
            <person name="Bit A."/>
            <person name="Patnaik S."/>
            <person name="Patel N."/>
            <person name="Shah T.M."/>
            <person name="Hinsu A."/>
            <person name="Jena J.K."/>
        </authorList>
    </citation>
    <scope>NUCLEOTIDE SEQUENCE</scope>
    <source>
        <strain evidence="2">CIFAMagur01</strain>
        <tissue evidence="2">Testis</tissue>
    </source>
</reference>
<dbReference type="Proteomes" id="UP000727407">
    <property type="component" value="Unassembled WGS sequence"/>
</dbReference>
<protein>
    <submittedName>
        <fullName evidence="2">Gamma-aminobutyric acid type B receptor subunit 2-like</fullName>
    </submittedName>
</protein>
<proteinExistence type="predicted"/>
<gene>
    <name evidence="2" type="primary">gabbr2</name>
    <name evidence="2" type="ORF">DAT39_020255</name>
</gene>
<evidence type="ECO:0000256" key="1">
    <source>
        <dbReference type="SAM" id="MobiDB-lite"/>
    </source>
</evidence>
<evidence type="ECO:0000313" key="3">
    <source>
        <dbReference type="Proteomes" id="UP000727407"/>
    </source>
</evidence>
<sequence length="56" mass="6279">KRTDTAEWKTPEPSRASLGALRPAATPQHADTRLGLNPTNTRAHQRIQTEFRNAEL</sequence>
<dbReference type="EMBL" id="QNUK01000731">
    <property type="protein sequence ID" value="KAF5890040.1"/>
    <property type="molecule type" value="Genomic_DNA"/>
</dbReference>